<feature type="region of interest" description="Disordered" evidence="1">
    <location>
        <begin position="1"/>
        <end position="64"/>
    </location>
</feature>
<dbReference type="KEGG" id="mmas:MYMAC_000217"/>
<name>A0A250JNF0_9BACT</name>
<feature type="compositionally biased region" description="Low complexity" evidence="1">
    <location>
        <begin position="1"/>
        <end position="28"/>
    </location>
</feature>
<dbReference type="RefSeq" id="WP_239989265.1">
    <property type="nucleotide sequence ID" value="NZ_CP022203.1"/>
</dbReference>
<evidence type="ECO:0000256" key="1">
    <source>
        <dbReference type="SAM" id="MobiDB-lite"/>
    </source>
</evidence>
<dbReference type="Proteomes" id="UP000217343">
    <property type="component" value="Chromosome"/>
</dbReference>
<reference evidence="2 3" key="1">
    <citation type="submission" date="2017-06" db="EMBL/GenBank/DDBJ databases">
        <title>Sequencing and comparative analysis of myxobacterial genomes.</title>
        <authorList>
            <person name="Rupp O."/>
            <person name="Goesmann A."/>
            <person name="Sogaard-Andersen L."/>
        </authorList>
    </citation>
    <scope>NUCLEOTIDE SEQUENCE [LARGE SCALE GENOMIC DNA]</scope>
    <source>
        <strain evidence="2 3">DSM 14697</strain>
    </source>
</reference>
<feature type="region of interest" description="Disordered" evidence="1">
    <location>
        <begin position="79"/>
        <end position="98"/>
    </location>
</feature>
<organism evidence="2 3">
    <name type="scientific">Corallococcus macrosporus DSM 14697</name>
    <dbReference type="NCBI Taxonomy" id="1189310"/>
    <lineage>
        <taxon>Bacteria</taxon>
        <taxon>Pseudomonadati</taxon>
        <taxon>Myxococcota</taxon>
        <taxon>Myxococcia</taxon>
        <taxon>Myxococcales</taxon>
        <taxon>Cystobacterineae</taxon>
        <taxon>Myxococcaceae</taxon>
        <taxon>Corallococcus</taxon>
    </lineage>
</organism>
<accession>A0A250JNF0</accession>
<dbReference type="AlphaFoldDB" id="A0A250JNF0"/>
<gene>
    <name evidence="2" type="ORF">MYMAC_000217</name>
</gene>
<dbReference type="InterPro" id="IPR028208">
    <property type="entry name" value="Effector_pro_NleD-like"/>
</dbReference>
<proteinExistence type="predicted"/>
<evidence type="ECO:0000313" key="2">
    <source>
        <dbReference type="EMBL" id="ATB44646.1"/>
    </source>
</evidence>
<feature type="compositionally biased region" description="Basic and acidic residues" evidence="1">
    <location>
        <begin position="30"/>
        <end position="43"/>
    </location>
</feature>
<protein>
    <submittedName>
        <fullName evidence="2">Uncharacterized protein</fullName>
    </submittedName>
</protein>
<dbReference type="Pfam" id="PF14891">
    <property type="entry name" value="Peptidase_M91"/>
    <property type="match status" value="1"/>
</dbReference>
<evidence type="ECO:0000313" key="3">
    <source>
        <dbReference type="Proteomes" id="UP000217343"/>
    </source>
</evidence>
<dbReference type="EMBL" id="CP022203">
    <property type="protein sequence ID" value="ATB44646.1"/>
    <property type="molecule type" value="Genomic_DNA"/>
</dbReference>
<sequence length="339" mass="37038">MKLRSRPSFSMPSSSSSSSRPRSNSAPPKVDTRKTQQADKTPKTEASAKPSAPRPTPGELQTGRDNLLRADYGVVHPDLQGIRTRRDNGQSGADFADFTRDTRNSTHQLTSQPNGRRMMTELDGRTQAVNPGAAGSLRNPVTVADIYSGRNAELNGGLPNAHAPRNDGTFASTRPAYRFDGQPSAGRPSNITYNEQGAGPRFNSLGHESVHAWRASNGLQVSPLAASKHADAPVFHQQPQFTGDMKQTVDDRLRLTEEFETVGLRPTPHTRTGWAPNENLIRAEHGLPLRDNYSGMRPGNNSNTQNLSMFDAGSDNRTFFQRMTGQPTPVGTILNDLER</sequence>
<keyword evidence="3" id="KW-1185">Reference proteome</keyword>